<keyword evidence="1" id="KW-0472">Membrane</keyword>
<evidence type="ECO:0000313" key="2">
    <source>
        <dbReference type="EMBL" id="PIT02195.1"/>
    </source>
</evidence>
<dbReference type="AlphaFoldDB" id="A0A2M6UC93"/>
<dbReference type="Proteomes" id="UP000228930">
    <property type="component" value="Unassembled WGS sequence"/>
</dbReference>
<proteinExistence type="predicted"/>
<gene>
    <name evidence="2" type="ORF">TSA1_16590</name>
</gene>
<sequence>MSLEGQSAMSIHAALQEIVKLIGEYGFYVYLVLMAVYVAFIASIRRAALNDVRNSGSGWQETNRIVHAILIERYSNRRVPA</sequence>
<dbReference type="EMBL" id="LFJC01000003">
    <property type="protein sequence ID" value="PIT02195.1"/>
    <property type="molecule type" value="Genomic_DNA"/>
</dbReference>
<comment type="caution">
    <text evidence="2">The sequence shown here is derived from an EMBL/GenBank/DDBJ whole genome shotgun (WGS) entry which is preliminary data.</text>
</comment>
<keyword evidence="1" id="KW-0812">Transmembrane</keyword>
<keyword evidence="1" id="KW-1133">Transmembrane helix</keyword>
<protein>
    <submittedName>
        <fullName evidence="2">Uncharacterized protein</fullName>
    </submittedName>
</protein>
<keyword evidence="3" id="KW-1185">Reference proteome</keyword>
<evidence type="ECO:0000256" key="1">
    <source>
        <dbReference type="SAM" id="Phobius"/>
    </source>
</evidence>
<feature type="transmembrane region" description="Helical" evidence="1">
    <location>
        <begin position="25"/>
        <end position="44"/>
    </location>
</feature>
<organism evidence="2 3">
    <name type="scientific">Bradyrhizobium nitroreducens</name>
    <dbReference type="NCBI Taxonomy" id="709803"/>
    <lineage>
        <taxon>Bacteria</taxon>
        <taxon>Pseudomonadati</taxon>
        <taxon>Pseudomonadota</taxon>
        <taxon>Alphaproteobacteria</taxon>
        <taxon>Hyphomicrobiales</taxon>
        <taxon>Nitrobacteraceae</taxon>
        <taxon>Bradyrhizobium</taxon>
    </lineage>
</organism>
<name>A0A2M6UC93_9BRAD</name>
<evidence type="ECO:0000313" key="3">
    <source>
        <dbReference type="Proteomes" id="UP000228930"/>
    </source>
</evidence>
<reference evidence="2 3" key="1">
    <citation type="submission" date="2015-06" db="EMBL/GenBank/DDBJ databases">
        <title>Comparative genome analysis of nirS-carrying Bradyrhizobium sp. strains.</title>
        <authorList>
            <person name="Ishii S."/>
            <person name="Jang J."/>
            <person name="Nishizawa T."/>
            <person name="Senoo K."/>
        </authorList>
    </citation>
    <scope>NUCLEOTIDE SEQUENCE [LARGE SCALE GENOMIC DNA]</scope>
    <source>
        <strain evidence="2 3">TSA1</strain>
    </source>
</reference>
<accession>A0A2M6UC93</accession>